<organism evidence="6 7">
    <name type="scientific">Apibacter adventoris</name>
    <dbReference type="NCBI Taxonomy" id="1679466"/>
    <lineage>
        <taxon>Bacteria</taxon>
        <taxon>Pseudomonadati</taxon>
        <taxon>Bacteroidota</taxon>
        <taxon>Flavobacteriia</taxon>
        <taxon>Flavobacteriales</taxon>
        <taxon>Weeksellaceae</taxon>
        <taxon>Apibacter</taxon>
    </lineage>
</organism>
<feature type="transmembrane region" description="Helical" evidence="5">
    <location>
        <begin position="206"/>
        <end position="227"/>
    </location>
</feature>
<evidence type="ECO:0000256" key="5">
    <source>
        <dbReference type="SAM" id="Phobius"/>
    </source>
</evidence>
<feature type="transmembrane region" description="Helical" evidence="5">
    <location>
        <begin position="275"/>
        <end position="299"/>
    </location>
</feature>
<dbReference type="AlphaFoldDB" id="A0A2S8A7Q2"/>
<dbReference type="Pfam" id="PF07690">
    <property type="entry name" value="MFS_1"/>
    <property type="match status" value="1"/>
</dbReference>
<evidence type="ECO:0000256" key="2">
    <source>
        <dbReference type="ARBA" id="ARBA00022692"/>
    </source>
</evidence>
<name>A0A2S8A7Q2_9FLAO</name>
<keyword evidence="3 5" id="KW-1133">Transmembrane helix</keyword>
<feature type="transmembrane region" description="Helical" evidence="5">
    <location>
        <begin position="111"/>
        <end position="133"/>
    </location>
</feature>
<feature type="transmembrane region" description="Helical" evidence="5">
    <location>
        <begin position="83"/>
        <end position="105"/>
    </location>
</feature>
<feature type="transmembrane region" description="Helical" evidence="5">
    <location>
        <begin position="14"/>
        <end position="34"/>
    </location>
</feature>
<dbReference type="InterPro" id="IPR011701">
    <property type="entry name" value="MFS"/>
</dbReference>
<evidence type="ECO:0000256" key="1">
    <source>
        <dbReference type="ARBA" id="ARBA00004141"/>
    </source>
</evidence>
<protein>
    <submittedName>
        <fullName evidence="6">MFS transporter</fullName>
    </submittedName>
</protein>
<dbReference type="OrthoDB" id="1404010at2"/>
<feature type="transmembrane region" description="Helical" evidence="5">
    <location>
        <begin position="404"/>
        <end position="428"/>
    </location>
</feature>
<dbReference type="InterPro" id="IPR036259">
    <property type="entry name" value="MFS_trans_sf"/>
</dbReference>
<evidence type="ECO:0000313" key="6">
    <source>
        <dbReference type="EMBL" id="PQL90593.1"/>
    </source>
</evidence>
<feature type="transmembrane region" description="Helical" evidence="5">
    <location>
        <begin position="171"/>
        <end position="194"/>
    </location>
</feature>
<evidence type="ECO:0000256" key="4">
    <source>
        <dbReference type="ARBA" id="ARBA00023136"/>
    </source>
</evidence>
<keyword evidence="2 5" id="KW-0812">Transmembrane</keyword>
<feature type="transmembrane region" description="Helical" evidence="5">
    <location>
        <begin position="311"/>
        <end position="332"/>
    </location>
</feature>
<gene>
    <name evidence="6" type="ORF">C4S77_12005</name>
</gene>
<dbReference type="GO" id="GO:0005886">
    <property type="term" value="C:plasma membrane"/>
    <property type="evidence" value="ECO:0007669"/>
    <property type="project" value="TreeGrafter"/>
</dbReference>
<feature type="transmembrane region" description="Helical" evidence="5">
    <location>
        <begin position="339"/>
        <end position="358"/>
    </location>
</feature>
<dbReference type="Gene3D" id="1.20.1250.20">
    <property type="entry name" value="MFS general substrate transporter like domains"/>
    <property type="match status" value="1"/>
</dbReference>
<comment type="subcellular location">
    <subcellularLocation>
        <location evidence="1">Membrane</location>
        <topology evidence="1">Multi-pass membrane protein</topology>
    </subcellularLocation>
</comment>
<feature type="transmembrane region" description="Helical" evidence="5">
    <location>
        <begin position="370"/>
        <end position="392"/>
    </location>
</feature>
<proteinExistence type="predicted"/>
<dbReference type="Proteomes" id="UP000238042">
    <property type="component" value="Unassembled WGS sequence"/>
</dbReference>
<feature type="transmembrane region" description="Helical" evidence="5">
    <location>
        <begin position="233"/>
        <end position="254"/>
    </location>
</feature>
<evidence type="ECO:0000313" key="7">
    <source>
        <dbReference type="Proteomes" id="UP000238042"/>
    </source>
</evidence>
<dbReference type="SUPFAM" id="SSF103473">
    <property type="entry name" value="MFS general substrate transporter"/>
    <property type="match status" value="1"/>
</dbReference>
<evidence type="ECO:0000256" key="3">
    <source>
        <dbReference type="ARBA" id="ARBA00022989"/>
    </source>
</evidence>
<accession>A0A2S8A7Q2</accession>
<dbReference type="EMBL" id="PSZM01000046">
    <property type="protein sequence ID" value="PQL90593.1"/>
    <property type="molecule type" value="Genomic_DNA"/>
</dbReference>
<dbReference type="PANTHER" id="PTHR23501:SF5">
    <property type="entry name" value="TRANSPORT PROTEIN"/>
    <property type="match status" value="1"/>
</dbReference>
<dbReference type="GO" id="GO:0022857">
    <property type="term" value="F:transmembrane transporter activity"/>
    <property type="evidence" value="ECO:0007669"/>
    <property type="project" value="InterPro"/>
</dbReference>
<feature type="transmembrane region" description="Helical" evidence="5">
    <location>
        <begin position="493"/>
        <end position="514"/>
    </location>
</feature>
<comment type="caution">
    <text evidence="6">The sequence shown here is derived from an EMBL/GenBank/DDBJ whole genome shotgun (WGS) entry which is preliminary data.</text>
</comment>
<dbReference type="RefSeq" id="WP_105247736.1">
    <property type="nucleotide sequence ID" value="NZ_PSZM01000046.1"/>
</dbReference>
<reference evidence="6 7" key="1">
    <citation type="submission" date="2018-02" db="EMBL/GenBank/DDBJ databases">
        <title>Genome sequences of Apibacter spp., gut symbionts of Asian honey bees.</title>
        <authorList>
            <person name="Kwong W.K."/>
            <person name="Steele M.I."/>
            <person name="Moran N.A."/>
        </authorList>
    </citation>
    <scope>NUCLEOTIDE SEQUENCE [LARGE SCALE GENOMIC DNA]</scope>
    <source>
        <strain evidence="7">wkB301</strain>
    </source>
</reference>
<dbReference type="PANTHER" id="PTHR23501">
    <property type="entry name" value="MAJOR FACILITATOR SUPERFAMILY"/>
    <property type="match status" value="1"/>
</dbReference>
<sequence length="530" mass="60519">MLQRHIFRNKVPKWLMSVVAYTIMAPIMLINGAYTGSSIDISGTLGVMSEDINMAYFSSSAGMSVAYPLIIKLRPVFAIKNTLLLTLLMQVILSIICAETDNMTIITGCSFLIGFFKAFALLETLSILMPILSPDNKRSVFYAKFYPITLGLSQLSMVLTSELAYRYNWQHMYYFMVALLLIAIIAVLLTFRYVKLPSIIPLLDADWISVVLISIFYISVIYVFTYGKTDDWFYSRSITITTFFIIPISLLLFIRRQFLREKPYADLTILKNTNTWLGYVILFIGMFYVSVSVLVSSYVTSVLRLESNRLYELYIITIPGFILGSFLCLWWFKKERRVNLIIFIGYLCLIASCVLLYFTISPQGEYKLLYLPMFLRGIGMLIIFVVFGVYVVQGIPVTKIIFNAFLLIGIRSALAPAISSSIFTNAIYRLQQHFIVKYSENITNTNPIATERYEQYYKSGLAKGLGVNEAQQYATTNLYNLIQIQAITTSLKVILGILIIIGIILLIFIFIYPFNNHKKLKFIKFGKDMG</sequence>
<keyword evidence="4 5" id="KW-0472">Membrane</keyword>
<keyword evidence="7" id="KW-1185">Reference proteome</keyword>